<gene>
    <name evidence="1" type="ORF">HNR05_000385</name>
</gene>
<dbReference type="Gene3D" id="3.40.50.720">
    <property type="entry name" value="NAD(P)-binding Rossmann-like Domain"/>
    <property type="match status" value="1"/>
</dbReference>
<reference evidence="1 2" key="1">
    <citation type="submission" date="2020-07" db="EMBL/GenBank/DDBJ databases">
        <title>Sequencing the genomes of 1000 actinobacteria strains.</title>
        <authorList>
            <person name="Klenk H.-P."/>
        </authorList>
    </citation>
    <scope>NUCLEOTIDE SEQUENCE [LARGE SCALE GENOMIC DNA]</scope>
    <source>
        <strain evidence="1 2">LI1</strain>
    </source>
</reference>
<keyword evidence="2" id="KW-1185">Reference proteome</keyword>
<evidence type="ECO:0000313" key="2">
    <source>
        <dbReference type="Proteomes" id="UP000537260"/>
    </source>
</evidence>
<comment type="caution">
    <text evidence="1">The sequence shown here is derived from an EMBL/GenBank/DDBJ whole genome shotgun (WGS) entry which is preliminary data.</text>
</comment>
<name>A0A7Z0EBK2_9MICO</name>
<dbReference type="EMBL" id="JACCFM010000001">
    <property type="protein sequence ID" value="NYJ18594.1"/>
    <property type="molecule type" value="Genomic_DNA"/>
</dbReference>
<dbReference type="Proteomes" id="UP000537260">
    <property type="component" value="Unassembled WGS sequence"/>
</dbReference>
<organism evidence="1 2">
    <name type="scientific">Glaciibacter psychrotolerans</name>
    <dbReference type="NCBI Taxonomy" id="670054"/>
    <lineage>
        <taxon>Bacteria</taxon>
        <taxon>Bacillati</taxon>
        <taxon>Actinomycetota</taxon>
        <taxon>Actinomycetes</taxon>
        <taxon>Micrococcales</taxon>
        <taxon>Microbacteriaceae</taxon>
        <taxon>Glaciibacter</taxon>
    </lineage>
</organism>
<protein>
    <submittedName>
        <fullName evidence="1">Short-subunit dehydrogenase</fullName>
    </submittedName>
</protein>
<accession>A0A7Z0EBK2</accession>
<proteinExistence type="predicted"/>
<evidence type="ECO:0000313" key="1">
    <source>
        <dbReference type="EMBL" id="NYJ18594.1"/>
    </source>
</evidence>
<sequence length="52" mass="5567">MRTGIARKFGRNGFDAILLARRQEALDTSVAALRQQGIEARGIVADAAVGRV</sequence>
<dbReference type="AlphaFoldDB" id="A0A7Z0EBK2"/>